<proteinExistence type="predicted"/>
<dbReference type="EMBL" id="JGYV01000001">
    <property type="protein sequence ID" value="KFI65668.1"/>
    <property type="molecule type" value="Genomic_DNA"/>
</dbReference>
<dbReference type="SFLD" id="SFLDS00003">
    <property type="entry name" value="Haloacid_Dehalogenase"/>
    <property type="match status" value="1"/>
</dbReference>
<dbReference type="PANTHER" id="PTHR10000">
    <property type="entry name" value="PHOSPHOSERINE PHOSPHATASE"/>
    <property type="match status" value="1"/>
</dbReference>
<dbReference type="GO" id="GO:0005829">
    <property type="term" value="C:cytosol"/>
    <property type="evidence" value="ECO:0007669"/>
    <property type="project" value="TreeGrafter"/>
</dbReference>
<dbReference type="Pfam" id="PF08282">
    <property type="entry name" value="Hydrolase_3"/>
    <property type="match status" value="1"/>
</dbReference>
<dbReference type="Gene3D" id="3.30.1240.10">
    <property type="match status" value="1"/>
</dbReference>
<keyword evidence="1" id="KW-0378">Hydrolase</keyword>
<dbReference type="eggNOG" id="COG0561">
    <property type="taxonomic scope" value="Bacteria"/>
</dbReference>
<dbReference type="NCBIfam" id="TIGR01484">
    <property type="entry name" value="HAD-SF-IIB"/>
    <property type="match status" value="1"/>
</dbReference>
<keyword evidence="1" id="KW-0413">Isomerase</keyword>
<dbReference type="PROSITE" id="PS01229">
    <property type="entry name" value="COF_2"/>
    <property type="match status" value="1"/>
</dbReference>
<organism evidence="1 2">
    <name type="scientific">Bifidobacterium cuniculi</name>
    <dbReference type="NCBI Taxonomy" id="1688"/>
    <lineage>
        <taxon>Bacteria</taxon>
        <taxon>Bacillati</taxon>
        <taxon>Actinomycetota</taxon>
        <taxon>Actinomycetes</taxon>
        <taxon>Bifidobacteriales</taxon>
        <taxon>Bifidobacteriaceae</taxon>
        <taxon>Bifidobacterium</taxon>
    </lineage>
</organism>
<dbReference type="SUPFAM" id="SSF56784">
    <property type="entry name" value="HAD-like"/>
    <property type="match status" value="1"/>
</dbReference>
<comment type="caution">
    <text evidence="1">The sequence shown here is derived from an EMBL/GenBank/DDBJ whole genome shotgun (WGS) entry which is preliminary data.</text>
</comment>
<protein>
    <submittedName>
        <fullName evidence="1">Hydrolase</fullName>
        <ecNumber evidence="1">5.2.1.8</ecNumber>
    </submittedName>
</protein>
<dbReference type="Proteomes" id="UP000029067">
    <property type="component" value="Unassembled WGS sequence"/>
</dbReference>
<accession>A0A087B3R8</accession>
<dbReference type="PANTHER" id="PTHR10000:SF25">
    <property type="entry name" value="PHOSPHATASE YKRA-RELATED"/>
    <property type="match status" value="1"/>
</dbReference>
<dbReference type="InterPro" id="IPR023214">
    <property type="entry name" value="HAD_sf"/>
</dbReference>
<dbReference type="InterPro" id="IPR006379">
    <property type="entry name" value="HAD-SF_hydro_IIB"/>
</dbReference>
<dbReference type="STRING" id="1688.BCUN_0163"/>
<dbReference type="InterPro" id="IPR036412">
    <property type="entry name" value="HAD-like_sf"/>
</dbReference>
<dbReference type="Gene3D" id="3.40.50.1000">
    <property type="entry name" value="HAD superfamily/HAD-like"/>
    <property type="match status" value="1"/>
</dbReference>
<dbReference type="AlphaFoldDB" id="A0A087B3R8"/>
<dbReference type="EC" id="5.2.1.8" evidence="1"/>
<dbReference type="GO" id="GO:0000287">
    <property type="term" value="F:magnesium ion binding"/>
    <property type="evidence" value="ECO:0007669"/>
    <property type="project" value="TreeGrafter"/>
</dbReference>
<evidence type="ECO:0000313" key="1">
    <source>
        <dbReference type="EMBL" id="KFI65668.1"/>
    </source>
</evidence>
<keyword evidence="2" id="KW-1185">Reference proteome</keyword>
<dbReference type="GO" id="GO:0016791">
    <property type="term" value="F:phosphatase activity"/>
    <property type="evidence" value="ECO:0007669"/>
    <property type="project" value="TreeGrafter"/>
</dbReference>
<sequence>MTESHAVPLPRTSRLDLVPMSDHAPIRAVFFDIDGTLTSFRTHAVPPSTLQALRALRERGVRIFICTGRAPEQMRVVLDAIPVEFDGIAGVNGQYCWSGDTVVSSSPLDPADVRAIVAWLDAHPGVAASFGEADATYFNRDTPQMRALWSSLGKTAPRLSFVDPHTRLDHAIYEISPYVGQDQEREILALTGHVRGVRWHPDFVDLIPADGGKDRGMEALLSHFGIPRGQSMAFGDGGNDVDMLRYAAVGVAMGNGTDEAKEAADWVTDDVDDDGILHALEHFSVL</sequence>
<reference evidence="1 2" key="1">
    <citation type="submission" date="2014-03" db="EMBL/GenBank/DDBJ databases">
        <title>Genomics of Bifidobacteria.</title>
        <authorList>
            <person name="Ventura M."/>
            <person name="Milani C."/>
            <person name="Lugli G.A."/>
        </authorList>
    </citation>
    <scope>NUCLEOTIDE SEQUENCE [LARGE SCALE GENOMIC DNA]</scope>
    <source>
        <strain evidence="1 2">LMG 10738</strain>
    </source>
</reference>
<name>A0A087B3R8_9BIFI</name>
<dbReference type="PRINTS" id="PR00119">
    <property type="entry name" value="CATATPASE"/>
</dbReference>
<dbReference type="SFLD" id="SFLDG01140">
    <property type="entry name" value="C2.B:_Phosphomannomutase_and_P"/>
    <property type="match status" value="1"/>
</dbReference>
<dbReference type="InterPro" id="IPR000150">
    <property type="entry name" value="Cof"/>
</dbReference>
<dbReference type="GO" id="GO:0003755">
    <property type="term" value="F:peptidyl-prolyl cis-trans isomerase activity"/>
    <property type="evidence" value="ECO:0007669"/>
    <property type="project" value="UniProtKB-EC"/>
</dbReference>
<gene>
    <name evidence="1" type="ORF">BCUN_0163</name>
</gene>
<evidence type="ECO:0000313" key="2">
    <source>
        <dbReference type="Proteomes" id="UP000029067"/>
    </source>
</evidence>
<dbReference type="NCBIfam" id="TIGR00099">
    <property type="entry name" value="Cof-subfamily"/>
    <property type="match status" value="1"/>
</dbReference>